<protein>
    <submittedName>
        <fullName evidence="3">SDR family oxidoreductase</fullName>
    </submittedName>
</protein>
<dbReference type="InterPro" id="IPR029303">
    <property type="entry name" value="CapF_C"/>
</dbReference>
<dbReference type="InterPro" id="IPR001509">
    <property type="entry name" value="Epimerase_deHydtase"/>
</dbReference>
<dbReference type="Pfam" id="PF14667">
    <property type="entry name" value="Polysacc_synt_C"/>
    <property type="match status" value="1"/>
</dbReference>
<dbReference type="UniPathway" id="UPA00109">
    <property type="reaction ID" value="UER00181"/>
</dbReference>
<dbReference type="InterPro" id="IPR036291">
    <property type="entry name" value="NAD(P)-bd_dom_sf"/>
</dbReference>
<keyword evidence="4" id="KW-1185">Reference proteome</keyword>
<evidence type="ECO:0000259" key="1">
    <source>
        <dbReference type="Pfam" id="PF01370"/>
    </source>
</evidence>
<name>A0A6L9XWQ0_9MICO</name>
<dbReference type="Proteomes" id="UP000474967">
    <property type="component" value="Unassembled WGS sequence"/>
</dbReference>
<evidence type="ECO:0000259" key="2">
    <source>
        <dbReference type="Pfam" id="PF14667"/>
    </source>
</evidence>
<feature type="domain" description="Capsular polysaccharide assembling protein CapF C-terminal" evidence="2">
    <location>
        <begin position="250"/>
        <end position="361"/>
    </location>
</feature>
<dbReference type="InterPro" id="IPR011051">
    <property type="entry name" value="RmlC_Cupin_sf"/>
</dbReference>
<accession>A0A6L9XWQ0</accession>
<dbReference type="SUPFAM" id="SSF51735">
    <property type="entry name" value="NAD(P)-binding Rossmann-fold domains"/>
    <property type="match status" value="1"/>
</dbReference>
<feature type="domain" description="NAD-dependent epimerase/dehydratase" evidence="1">
    <location>
        <begin position="6"/>
        <end position="187"/>
    </location>
</feature>
<dbReference type="InterPro" id="IPR014710">
    <property type="entry name" value="RmlC-like_jellyroll"/>
</dbReference>
<evidence type="ECO:0000313" key="4">
    <source>
        <dbReference type="Proteomes" id="UP000474967"/>
    </source>
</evidence>
<dbReference type="Pfam" id="PF01370">
    <property type="entry name" value="Epimerase"/>
    <property type="match status" value="1"/>
</dbReference>
<dbReference type="RefSeq" id="WP_163288671.1">
    <property type="nucleotide sequence ID" value="NZ_JAAGWY010000001.1"/>
</dbReference>
<dbReference type="CDD" id="cd07007">
    <property type="entry name" value="cupin_CapF-like_C"/>
    <property type="match status" value="1"/>
</dbReference>
<dbReference type="GO" id="GO:0006096">
    <property type="term" value="P:glycolytic process"/>
    <property type="evidence" value="ECO:0007669"/>
    <property type="project" value="UniProtKB-UniPathway"/>
</dbReference>
<dbReference type="Gene3D" id="2.60.120.10">
    <property type="entry name" value="Jelly Rolls"/>
    <property type="match status" value="1"/>
</dbReference>
<dbReference type="SUPFAM" id="SSF51182">
    <property type="entry name" value="RmlC-like cupins"/>
    <property type="match status" value="1"/>
</dbReference>
<dbReference type="AlphaFoldDB" id="A0A6L9XWQ0"/>
<reference evidence="3 4" key="1">
    <citation type="journal article" date="2014" name="J. Microbiol.">
        <title>Diaminobutyricibacter tongyongensis gen. nov., sp. nov. and Homoserinibacter gongjuensis gen. nov., sp. nov. belong to the family Microbacteriaceae.</title>
        <authorList>
            <person name="Kim S.J."/>
            <person name="Ahn J.H."/>
            <person name="Weon H.Y."/>
            <person name="Hamada M."/>
            <person name="Suzuki K."/>
            <person name="Kwon S.W."/>
        </authorList>
    </citation>
    <scope>NUCLEOTIDE SEQUENCE [LARGE SCALE GENOMIC DNA]</scope>
    <source>
        <strain evidence="3 4">NBRC 108724</strain>
    </source>
</reference>
<gene>
    <name evidence="3" type="ORF">G3T36_06200</name>
</gene>
<sequence length="365" mass="39193">MTSVSLTGANGFLGWHTRCAAHAQGIPVTTIAVGDGFNLAAATGAISGTDRLIHVAGVNRASDEEVVGGNVRFAEQLASALEQAAPAPSVVVFANSIQADNDSAYGTAKRVAADILRSAAERVGATFVDLRLPNLFGEHGRPFYNSVVATFSHLLATGGRPVIDQDRELSLLHAQNAADALLGFVEADQLSDLEERETVTGLLARLGDIASVYSRGGEIPDIAHPFERDLFNTYRAAAFPEGTPISLQRHADNRGSFFEIVRSQGGAGQSSFSTTVSGVTRGDHYHRRKVERFTVLSGEATIKLRKLFSTQVHEFRVVGESPASIDMPTMWAHNITNVGEADLYTSFWSNELFDPERPDTIAEPV</sequence>
<dbReference type="Gene3D" id="3.40.50.720">
    <property type="entry name" value="NAD(P)-binding Rossmann-like Domain"/>
    <property type="match status" value="1"/>
</dbReference>
<organism evidence="3 4">
    <name type="scientific">Leifsonia tongyongensis</name>
    <dbReference type="NCBI Taxonomy" id="1268043"/>
    <lineage>
        <taxon>Bacteria</taxon>
        <taxon>Bacillati</taxon>
        <taxon>Actinomycetota</taxon>
        <taxon>Actinomycetes</taxon>
        <taxon>Micrococcales</taxon>
        <taxon>Microbacteriaceae</taxon>
        <taxon>Leifsonia</taxon>
    </lineage>
</organism>
<proteinExistence type="predicted"/>
<evidence type="ECO:0000313" key="3">
    <source>
        <dbReference type="EMBL" id="NEN05458.1"/>
    </source>
</evidence>
<comment type="caution">
    <text evidence="3">The sequence shown here is derived from an EMBL/GenBank/DDBJ whole genome shotgun (WGS) entry which is preliminary data.</text>
</comment>
<dbReference type="EMBL" id="JAAGWY010000001">
    <property type="protein sequence ID" value="NEN05458.1"/>
    <property type="molecule type" value="Genomic_DNA"/>
</dbReference>